<protein>
    <submittedName>
        <fullName evidence="3">Osi5</fullName>
    </submittedName>
</protein>
<keyword evidence="4" id="KW-1185">Reference proteome</keyword>
<keyword evidence="2" id="KW-0732">Signal</keyword>
<evidence type="ECO:0000256" key="1">
    <source>
        <dbReference type="SAM" id="Phobius"/>
    </source>
</evidence>
<dbReference type="Pfam" id="PF07898">
    <property type="entry name" value="DUF1676"/>
    <property type="match status" value="1"/>
</dbReference>
<gene>
    <name evidence="3" type="ORF">Dbus_chr3Rg1582</name>
</gene>
<evidence type="ECO:0000313" key="3">
    <source>
        <dbReference type="EMBL" id="ALC46832.1"/>
    </source>
</evidence>
<feature type="transmembrane region" description="Helical" evidence="1">
    <location>
        <begin position="129"/>
        <end position="149"/>
    </location>
</feature>
<dbReference type="OMA" id="ERAMRNV"/>
<sequence>MCRLTFSLTLSLLSLLCLTRAQPQSDSCAQDGATLLCRGERALRNVLINLGKSDKPLVIMRGLEIVPAPAAANAQRMDEPTTGDEPTLLDSLALYLRTHEVNLKLADLLDETSGQQAAEARKKDKGQGMLLAMALMFGKMMAVMGIGGIGALAMKALGVAMMALMMAGLLGLKSVAQQGHESSHSISYVTGEGHHHHKRRRRRAAAAAPILQVVNESAQPLAYRNWSQ</sequence>
<proteinExistence type="predicted"/>
<dbReference type="STRING" id="30019.A0A0M4F5L4"/>
<keyword evidence="1" id="KW-0812">Transmembrane</keyword>
<feature type="chain" id="PRO_5005794186" evidence="2">
    <location>
        <begin position="22"/>
        <end position="228"/>
    </location>
</feature>
<dbReference type="Proteomes" id="UP000494163">
    <property type="component" value="Chromosome 3R"/>
</dbReference>
<accession>A0A0M4F5L4</accession>
<reference evidence="3 4" key="1">
    <citation type="submission" date="2015-08" db="EMBL/GenBank/DDBJ databases">
        <title>Ancestral chromatin configuration constrains chromatin evolution on differentiating sex chromosomes in Drosophila.</title>
        <authorList>
            <person name="Zhou Q."/>
            <person name="Bachtrog D."/>
        </authorList>
    </citation>
    <scope>NUCLEOTIDE SEQUENCE [LARGE SCALE GENOMIC DNA]</scope>
    <source>
        <tissue evidence="3">Whole larvae</tissue>
    </source>
</reference>
<organism evidence="3 4">
    <name type="scientific">Drosophila busckii</name>
    <name type="common">Fruit fly</name>
    <dbReference type="NCBI Taxonomy" id="30019"/>
    <lineage>
        <taxon>Eukaryota</taxon>
        <taxon>Metazoa</taxon>
        <taxon>Ecdysozoa</taxon>
        <taxon>Arthropoda</taxon>
        <taxon>Hexapoda</taxon>
        <taxon>Insecta</taxon>
        <taxon>Pterygota</taxon>
        <taxon>Neoptera</taxon>
        <taxon>Endopterygota</taxon>
        <taxon>Diptera</taxon>
        <taxon>Brachycera</taxon>
        <taxon>Muscomorpha</taxon>
        <taxon>Ephydroidea</taxon>
        <taxon>Drosophilidae</taxon>
        <taxon>Drosophila</taxon>
    </lineage>
</organism>
<evidence type="ECO:0000313" key="4">
    <source>
        <dbReference type="Proteomes" id="UP000494163"/>
    </source>
</evidence>
<dbReference type="OrthoDB" id="8190250at2759"/>
<dbReference type="PANTHER" id="PTHR21879">
    <property type="entry name" value="FI03362P-RELATED-RELATED"/>
    <property type="match status" value="1"/>
</dbReference>
<dbReference type="GO" id="GO:0016020">
    <property type="term" value="C:membrane"/>
    <property type="evidence" value="ECO:0007669"/>
    <property type="project" value="TreeGrafter"/>
</dbReference>
<dbReference type="EMBL" id="CP012526">
    <property type="protein sequence ID" value="ALC46832.1"/>
    <property type="molecule type" value="Genomic_DNA"/>
</dbReference>
<name>A0A0M4F5L4_DROBS</name>
<dbReference type="PANTHER" id="PTHR21879:SF23">
    <property type="entry name" value="IP06949P"/>
    <property type="match status" value="1"/>
</dbReference>
<dbReference type="InterPro" id="IPR012464">
    <property type="entry name" value="DUF1676"/>
</dbReference>
<feature type="signal peptide" evidence="2">
    <location>
        <begin position="1"/>
        <end position="21"/>
    </location>
</feature>
<keyword evidence="1" id="KW-0472">Membrane</keyword>
<keyword evidence="1" id="KW-1133">Transmembrane helix</keyword>
<evidence type="ECO:0000256" key="2">
    <source>
        <dbReference type="SAM" id="SignalP"/>
    </source>
</evidence>
<dbReference type="AlphaFoldDB" id="A0A0M4F5L4"/>